<keyword evidence="3" id="KW-1185">Reference proteome</keyword>
<name>A0AAP0QC80_9ROSI</name>
<dbReference type="AlphaFoldDB" id="A0AAP0QC80"/>
<dbReference type="Pfam" id="PF00646">
    <property type="entry name" value="F-box"/>
    <property type="match status" value="2"/>
</dbReference>
<organism evidence="2 3">
    <name type="scientific">Citrus x changshan-huyou</name>
    <dbReference type="NCBI Taxonomy" id="2935761"/>
    <lineage>
        <taxon>Eukaryota</taxon>
        <taxon>Viridiplantae</taxon>
        <taxon>Streptophyta</taxon>
        <taxon>Embryophyta</taxon>
        <taxon>Tracheophyta</taxon>
        <taxon>Spermatophyta</taxon>
        <taxon>Magnoliopsida</taxon>
        <taxon>eudicotyledons</taxon>
        <taxon>Gunneridae</taxon>
        <taxon>Pentapetalae</taxon>
        <taxon>rosids</taxon>
        <taxon>malvids</taxon>
        <taxon>Sapindales</taxon>
        <taxon>Rutaceae</taxon>
        <taxon>Aurantioideae</taxon>
        <taxon>Citrus</taxon>
    </lineage>
</organism>
<comment type="caution">
    <text evidence="2">The sequence shown here is derived from an EMBL/GenBank/DDBJ whole genome shotgun (WGS) entry which is preliminary data.</text>
</comment>
<dbReference type="InterPro" id="IPR055290">
    <property type="entry name" value="At3g26010-like"/>
</dbReference>
<dbReference type="Gene3D" id="1.20.1280.50">
    <property type="match status" value="1"/>
</dbReference>
<dbReference type="InterPro" id="IPR017451">
    <property type="entry name" value="F-box-assoc_interact_dom"/>
</dbReference>
<reference evidence="2 3" key="1">
    <citation type="submission" date="2024-05" db="EMBL/GenBank/DDBJ databases">
        <title>Haplotype-resolved chromosome-level genome assembly of Huyou (Citrus changshanensis).</title>
        <authorList>
            <person name="Miao C."/>
            <person name="Chen W."/>
            <person name="Wu Y."/>
            <person name="Wang L."/>
            <person name="Zhao S."/>
            <person name="Grierson D."/>
            <person name="Xu C."/>
            <person name="Chen K."/>
        </authorList>
    </citation>
    <scope>NUCLEOTIDE SEQUENCE [LARGE SCALE GENOMIC DNA]</scope>
    <source>
        <strain evidence="2">01-14</strain>
        <tissue evidence="2">Leaf</tissue>
    </source>
</reference>
<feature type="domain" description="F-box" evidence="1">
    <location>
        <begin position="32"/>
        <end position="72"/>
    </location>
</feature>
<feature type="domain" description="F-box" evidence="1">
    <location>
        <begin position="452"/>
        <end position="492"/>
    </location>
</feature>
<protein>
    <recommendedName>
        <fullName evidence="1">F-box domain-containing protein</fullName>
    </recommendedName>
</protein>
<dbReference type="Proteomes" id="UP001428341">
    <property type="component" value="Unassembled WGS sequence"/>
</dbReference>
<dbReference type="InterPro" id="IPR001810">
    <property type="entry name" value="F-box_dom"/>
</dbReference>
<dbReference type="InterPro" id="IPR036047">
    <property type="entry name" value="F-box-like_dom_sf"/>
</dbReference>
<dbReference type="CDD" id="cd22157">
    <property type="entry name" value="F-box_AtFBW1-like"/>
    <property type="match status" value="2"/>
</dbReference>
<dbReference type="NCBIfam" id="TIGR01640">
    <property type="entry name" value="F_box_assoc_1"/>
    <property type="match status" value="2"/>
</dbReference>
<dbReference type="EMBL" id="JBCGBO010000024">
    <property type="protein sequence ID" value="KAK9181474.1"/>
    <property type="molecule type" value="Genomic_DNA"/>
</dbReference>
<sequence length="834" mass="95401">MPSTITTITNSIITFTSSSHNYQQSPSEVIANLDDLLTEILIRLPIKSLLKFKSVSKHWLSLISNPFFCRRLSLIRKPITGLFVDRVALKVNNPEYDFINLDSNPSSPPFRTLTFVNDSYGIQILQSCNGLLLCSGGHGNYYICNPSTNQYRILPQPRVGGGVSRSILGVNLAFDPSKSSYYKVVYVGACDSFLDGQLHMEIYSSETGDWRSYGGTLPAPNGINFNTGVFWNGAINWESSSETSLYFDVDQEKVKEMPMPPIPDGWDRGIYQYFGESGGHLHLIDFYGASPFIVYEMRTDYSGWFVKHHVDLGGVTAAFPEMIRTYRDPQDLDYYEYSILGVVREENDDDSYMLLHLPNKVVHYDLKDNTLKEVLDVASNGSQAVDASSLQYRWLEFERVCFSKYKLRLASGCYIFLTMPPTKRAKRNLTITITSSSNHHYQASASVETIINNDDLLTEILLCLPIKSLLKFKAVSKHWLSLISNPIFSHRLRLVCILISGLFVRRFTLRVNNPEYDFINLESNPSRAPFKSLTFVNDSYGIKVLQSCNGLLLCSSSRAYQPRRNYYVYNPTNKQYTILPRLHVDRGIFRSIFGVNLAFDPSKSAHYKVICVRNCDSLRDGHYQIEIYSSKTGPWRLSGGSFTAPSVINFRGGVFWNGAIHWVSTHGSSLYFDVDQEKLREMPMPPIPDEWEERRHQYFGESRGHLHLIEIYGPCTALFNVYEMKTDYSGWFVKYRVDLGGVTDVFPEMIRTYLDPEDLHYYGYSILCVVREENDDDSYLVLHLPKKAVRYNLKDRTFKKLHDVAPAGNQAEDESALQFRWFDAFQYTESLACV</sequence>
<dbReference type="PANTHER" id="PTHR35546:SF134">
    <property type="entry name" value="F-BOX ASSOCIATED DOMAIN-CONTAINING PROTEIN"/>
    <property type="match status" value="1"/>
</dbReference>
<dbReference type="Pfam" id="PF07734">
    <property type="entry name" value="FBA_1"/>
    <property type="match status" value="2"/>
</dbReference>
<dbReference type="SMART" id="SM00256">
    <property type="entry name" value="FBOX"/>
    <property type="match status" value="2"/>
</dbReference>
<accession>A0AAP0QC80</accession>
<evidence type="ECO:0000259" key="1">
    <source>
        <dbReference type="SMART" id="SM00256"/>
    </source>
</evidence>
<dbReference type="SUPFAM" id="SSF81383">
    <property type="entry name" value="F-box domain"/>
    <property type="match status" value="2"/>
</dbReference>
<gene>
    <name evidence="2" type="ORF">WN944_024611</name>
</gene>
<evidence type="ECO:0000313" key="3">
    <source>
        <dbReference type="Proteomes" id="UP001428341"/>
    </source>
</evidence>
<proteinExistence type="predicted"/>
<dbReference type="PANTHER" id="PTHR35546">
    <property type="entry name" value="F-BOX PROTEIN INTERACTION DOMAIN PROTEIN-RELATED"/>
    <property type="match status" value="1"/>
</dbReference>
<dbReference type="InterPro" id="IPR006527">
    <property type="entry name" value="F-box-assoc_dom_typ1"/>
</dbReference>
<evidence type="ECO:0000313" key="2">
    <source>
        <dbReference type="EMBL" id="KAK9181474.1"/>
    </source>
</evidence>